<dbReference type="PRINTS" id="PR00344">
    <property type="entry name" value="BCTRLSENSOR"/>
</dbReference>
<keyword evidence="10" id="KW-0547">Nucleotide-binding</keyword>
<dbReference type="InterPro" id="IPR004358">
    <property type="entry name" value="Sig_transdc_His_kin-like_C"/>
</dbReference>
<dbReference type="Gene3D" id="1.10.287.130">
    <property type="match status" value="1"/>
</dbReference>
<dbReference type="OrthoDB" id="9757990at2"/>
<organism evidence="27 28">
    <name type="scientific">Knoellia remsis</name>
    <dbReference type="NCBI Taxonomy" id="407159"/>
    <lineage>
        <taxon>Bacteria</taxon>
        <taxon>Bacillati</taxon>
        <taxon>Actinomycetota</taxon>
        <taxon>Actinomycetes</taxon>
        <taxon>Micrococcales</taxon>
        <taxon>Intrasporangiaceae</taxon>
        <taxon>Knoellia</taxon>
    </lineage>
</organism>
<dbReference type="Gene3D" id="6.10.340.10">
    <property type="match status" value="1"/>
</dbReference>
<keyword evidence="9 24" id="KW-0812">Transmembrane</keyword>
<feature type="transmembrane region" description="Helical" evidence="24">
    <location>
        <begin position="709"/>
        <end position="731"/>
    </location>
</feature>
<evidence type="ECO:0000259" key="25">
    <source>
        <dbReference type="PROSITE" id="PS50109"/>
    </source>
</evidence>
<accession>A0A2T0UHX7</accession>
<evidence type="ECO:0000256" key="6">
    <source>
        <dbReference type="ARBA" id="ARBA00022475"/>
    </source>
</evidence>
<dbReference type="Pfam" id="PF00672">
    <property type="entry name" value="HAMP"/>
    <property type="match status" value="1"/>
</dbReference>
<dbReference type="GO" id="GO:0004721">
    <property type="term" value="F:phosphoprotein phosphatase activity"/>
    <property type="evidence" value="ECO:0007669"/>
    <property type="project" value="UniProtKB-KW"/>
</dbReference>
<evidence type="ECO:0000256" key="1">
    <source>
        <dbReference type="ARBA" id="ARBA00000085"/>
    </source>
</evidence>
<keyword evidence="7" id="KW-0597">Phosphoprotein</keyword>
<comment type="caution">
    <text evidence="27">The sequence shown here is derived from an EMBL/GenBank/DDBJ whole genome shotgun (WGS) entry which is preliminary data.</text>
</comment>
<evidence type="ECO:0000256" key="12">
    <source>
        <dbReference type="ARBA" id="ARBA00022801"/>
    </source>
</evidence>
<evidence type="ECO:0000256" key="3">
    <source>
        <dbReference type="ARBA" id="ARBA00001946"/>
    </source>
</evidence>
<evidence type="ECO:0000256" key="8">
    <source>
        <dbReference type="ARBA" id="ARBA00022679"/>
    </source>
</evidence>
<dbReference type="SUPFAM" id="SSF55874">
    <property type="entry name" value="ATPase domain of HSP90 chaperone/DNA topoisomerase II/histidine kinase"/>
    <property type="match status" value="1"/>
</dbReference>
<dbReference type="RefSeq" id="WP_106297849.1">
    <property type="nucleotide sequence ID" value="NZ_PVTI01000015.1"/>
</dbReference>
<dbReference type="SUPFAM" id="SSF47384">
    <property type="entry name" value="Homodimeric domain of signal transducing histidine kinase"/>
    <property type="match status" value="1"/>
</dbReference>
<dbReference type="SMART" id="SM00387">
    <property type="entry name" value="HATPase_c"/>
    <property type="match status" value="1"/>
</dbReference>
<name>A0A2T0UHX7_9MICO</name>
<evidence type="ECO:0000256" key="18">
    <source>
        <dbReference type="ARBA" id="ARBA00023016"/>
    </source>
</evidence>
<evidence type="ECO:0000256" key="19">
    <source>
        <dbReference type="ARBA" id="ARBA00023026"/>
    </source>
</evidence>
<feature type="domain" description="HAMP" evidence="26">
    <location>
        <begin position="66"/>
        <end position="118"/>
    </location>
</feature>
<keyword evidence="14" id="KW-0460">Magnesium</keyword>
<dbReference type="GO" id="GO:0000155">
    <property type="term" value="F:phosphorelay sensor kinase activity"/>
    <property type="evidence" value="ECO:0007669"/>
    <property type="project" value="InterPro"/>
</dbReference>
<dbReference type="InterPro" id="IPR050980">
    <property type="entry name" value="2C_sensor_his_kinase"/>
</dbReference>
<feature type="transmembrane region" description="Helical" evidence="24">
    <location>
        <begin position="590"/>
        <end position="612"/>
    </location>
</feature>
<evidence type="ECO:0000256" key="13">
    <source>
        <dbReference type="ARBA" id="ARBA00022840"/>
    </source>
</evidence>
<evidence type="ECO:0000256" key="23">
    <source>
        <dbReference type="SAM" id="MobiDB-lite"/>
    </source>
</evidence>
<dbReference type="Pfam" id="PF13687">
    <property type="entry name" value="DUF4153"/>
    <property type="match status" value="1"/>
</dbReference>
<dbReference type="Proteomes" id="UP000237822">
    <property type="component" value="Unassembled WGS sequence"/>
</dbReference>
<feature type="transmembrane region" description="Helical" evidence="24">
    <location>
        <begin position="44"/>
        <end position="65"/>
    </location>
</feature>
<dbReference type="Pfam" id="PF02518">
    <property type="entry name" value="HATPase_c"/>
    <property type="match status" value="1"/>
</dbReference>
<feature type="transmembrane region" description="Helical" evidence="24">
    <location>
        <begin position="465"/>
        <end position="484"/>
    </location>
</feature>
<dbReference type="InterPro" id="IPR003661">
    <property type="entry name" value="HisK_dim/P_dom"/>
</dbReference>
<dbReference type="SUPFAM" id="SSF158472">
    <property type="entry name" value="HAMP domain-like"/>
    <property type="match status" value="1"/>
</dbReference>
<dbReference type="InterPro" id="IPR036890">
    <property type="entry name" value="HATPase_C_sf"/>
</dbReference>
<evidence type="ECO:0000256" key="9">
    <source>
        <dbReference type="ARBA" id="ARBA00022692"/>
    </source>
</evidence>
<keyword evidence="18" id="KW-0346">Stress response</keyword>
<gene>
    <name evidence="27" type="ORF">BCF74_11554</name>
</gene>
<proteinExistence type="predicted"/>
<dbReference type="InterPro" id="IPR025291">
    <property type="entry name" value="DUF4153"/>
</dbReference>
<dbReference type="InterPro" id="IPR036097">
    <property type="entry name" value="HisK_dim/P_sf"/>
</dbReference>
<dbReference type="EMBL" id="PVTI01000015">
    <property type="protein sequence ID" value="PRY57540.1"/>
    <property type="molecule type" value="Genomic_DNA"/>
</dbReference>
<keyword evidence="20" id="KW-0464">Manganese</keyword>
<feature type="transmembrane region" description="Helical" evidence="24">
    <location>
        <begin position="489"/>
        <end position="509"/>
    </location>
</feature>
<dbReference type="InterPro" id="IPR003594">
    <property type="entry name" value="HATPase_dom"/>
</dbReference>
<comment type="cofactor">
    <cofactor evidence="2">
        <name>Mn(2+)</name>
        <dbReference type="ChEBI" id="CHEBI:29035"/>
    </cofactor>
</comment>
<feature type="transmembrane region" description="Helical" evidence="24">
    <location>
        <begin position="678"/>
        <end position="697"/>
    </location>
</feature>
<evidence type="ECO:0000313" key="27">
    <source>
        <dbReference type="EMBL" id="PRY57540.1"/>
    </source>
</evidence>
<dbReference type="GO" id="GO:0005886">
    <property type="term" value="C:plasma membrane"/>
    <property type="evidence" value="ECO:0007669"/>
    <property type="project" value="UniProtKB-SubCell"/>
</dbReference>
<feature type="transmembrane region" description="Helical" evidence="24">
    <location>
        <begin position="545"/>
        <end position="570"/>
    </location>
</feature>
<evidence type="ECO:0000256" key="4">
    <source>
        <dbReference type="ARBA" id="ARBA00004651"/>
    </source>
</evidence>
<feature type="domain" description="Histidine kinase" evidence="25">
    <location>
        <begin position="126"/>
        <end position="338"/>
    </location>
</feature>
<evidence type="ECO:0000256" key="21">
    <source>
        <dbReference type="ARBA" id="ARBA00040454"/>
    </source>
</evidence>
<keyword evidence="12" id="KW-0378">Hydrolase</keyword>
<keyword evidence="6" id="KW-1003">Cell membrane</keyword>
<comment type="catalytic activity">
    <reaction evidence="1">
        <text>ATP + protein L-histidine = ADP + protein N-phospho-L-histidine.</text>
        <dbReference type="EC" id="2.7.13.3"/>
    </reaction>
</comment>
<keyword evidence="15" id="KW-0904">Protein phosphatase</keyword>
<evidence type="ECO:0000256" key="10">
    <source>
        <dbReference type="ARBA" id="ARBA00022741"/>
    </source>
</evidence>
<reference evidence="27 28" key="1">
    <citation type="submission" date="2018-03" db="EMBL/GenBank/DDBJ databases">
        <title>Genomic Encyclopedia of Archaeal and Bacterial Type Strains, Phase II (KMG-II): from individual species to whole genera.</title>
        <authorList>
            <person name="Goeker M."/>
        </authorList>
    </citation>
    <scope>NUCLEOTIDE SEQUENCE [LARGE SCALE GENOMIC DNA]</scope>
    <source>
        <strain evidence="27 28">ATCC BAA-1496</strain>
    </source>
</reference>
<dbReference type="AlphaFoldDB" id="A0A2T0UHX7"/>
<evidence type="ECO:0000256" key="24">
    <source>
        <dbReference type="SAM" id="Phobius"/>
    </source>
</evidence>
<evidence type="ECO:0000256" key="22">
    <source>
        <dbReference type="ARBA" id="ARBA00041776"/>
    </source>
</evidence>
<keyword evidence="13" id="KW-0067">ATP-binding</keyword>
<evidence type="ECO:0000256" key="11">
    <source>
        <dbReference type="ARBA" id="ARBA00022777"/>
    </source>
</evidence>
<evidence type="ECO:0000256" key="5">
    <source>
        <dbReference type="ARBA" id="ARBA00012438"/>
    </source>
</evidence>
<keyword evidence="28" id="KW-1185">Reference proteome</keyword>
<protein>
    <recommendedName>
        <fullName evidence="21">Signal transduction histidine-protein kinase/phosphatase MprB</fullName>
        <ecNumber evidence="5">2.7.13.3</ecNumber>
    </recommendedName>
    <alternativeName>
        <fullName evidence="22">Mycobacterial persistence regulator B</fullName>
    </alternativeName>
</protein>
<keyword evidence="11 27" id="KW-0418">Kinase</keyword>
<dbReference type="CDD" id="cd06225">
    <property type="entry name" value="HAMP"/>
    <property type="match status" value="1"/>
</dbReference>
<evidence type="ECO:0000256" key="15">
    <source>
        <dbReference type="ARBA" id="ARBA00022912"/>
    </source>
</evidence>
<dbReference type="InterPro" id="IPR003660">
    <property type="entry name" value="HAMP_dom"/>
</dbReference>
<dbReference type="EC" id="2.7.13.3" evidence="5"/>
<feature type="region of interest" description="Disordered" evidence="23">
    <location>
        <begin position="368"/>
        <end position="403"/>
    </location>
</feature>
<comment type="subcellular location">
    <subcellularLocation>
        <location evidence="4">Cell membrane</location>
        <topology evidence="4">Multi-pass membrane protein</topology>
    </subcellularLocation>
</comment>
<keyword evidence="8" id="KW-0808">Transferase</keyword>
<dbReference type="Gene3D" id="3.30.565.10">
    <property type="entry name" value="Histidine kinase-like ATPase, C-terminal domain"/>
    <property type="match status" value="1"/>
</dbReference>
<comment type="cofactor">
    <cofactor evidence="3">
        <name>Mg(2+)</name>
        <dbReference type="ChEBI" id="CHEBI:18420"/>
    </cofactor>
</comment>
<dbReference type="PANTHER" id="PTHR44936:SF9">
    <property type="entry name" value="SENSOR PROTEIN CREC"/>
    <property type="match status" value="1"/>
</dbReference>
<evidence type="ECO:0000256" key="17">
    <source>
        <dbReference type="ARBA" id="ARBA00023012"/>
    </source>
</evidence>
<dbReference type="InterPro" id="IPR005467">
    <property type="entry name" value="His_kinase_dom"/>
</dbReference>
<feature type="transmembrane region" description="Helical" evidence="24">
    <location>
        <begin position="775"/>
        <end position="793"/>
    </location>
</feature>
<dbReference type="GO" id="GO:0005524">
    <property type="term" value="F:ATP binding"/>
    <property type="evidence" value="ECO:0007669"/>
    <property type="project" value="UniProtKB-KW"/>
</dbReference>
<dbReference type="PROSITE" id="PS50885">
    <property type="entry name" value="HAMP"/>
    <property type="match status" value="1"/>
</dbReference>
<feature type="transmembrane region" description="Helical" evidence="24">
    <location>
        <begin position="632"/>
        <end position="658"/>
    </location>
</feature>
<dbReference type="CDD" id="cd00075">
    <property type="entry name" value="HATPase"/>
    <property type="match status" value="1"/>
</dbReference>
<evidence type="ECO:0000256" key="16">
    <source>
        <dbReference type="ARBA" id="ARBA00022989"/>
    </source>
</evidence>
<evidence type="ECO:0000256" key="20">
    <source>
        <dbReference type="ARBA" id="ARBA00023211"/>
    </source>
</evidence>
<sequence>MSPGGAPREPLERVGSIKVKLGVLVGASVVVAALFATIGDRAGMPLWVTLPVTVAVALAVVQWLARGMTAPLREMTRAASSMAAGDYAQRVSTASTDEVGQLSRAFNAMAADLADSDQQRRQLIATVSHELRTPLTAQRALLENLVDGVVQPDDAALRGALTQSERLSDLVGDLLDLSRIDAGVAPLRLGEVRVGDLLRAAVSEAELGSRDVRFVCRVLPEEFSVTADPARLAQLVANLLDNAARHSPAGGEIALVATVLDDRTWSLEFVDEGPGIPAEKAADVFRRFGTGDDSGGGTGLGLAIASWVAELHGGSIAVVPTPPGGRGARLRAVLPRHTTAHATVTAATPAVAITHSSGSTNALVAQEETMTKAVPPSATTPPSRPSTQPAKGSARPTPEPWTDQLFGRFWPESSLGPQPRLLLGALGIGLLGALTLPERRIGIAAGLVAMLAAALILSASTERRSLWRVLAVGLGVALTAMTAIRAAEWVAVLGTMLAALLLAAAVTGARSVLSIPLSAMSWVLAGLRGLPLLGRTLTATSRMSLLWPVLRTAAIALVGLVLFGGLFASGDALFGSWASSLVPDLRWDSIIARIFVFVFVAGVALAGSYLALNPPRIADLDVPRGAPVRHRWEWLVPLGVVTALFAMFLVAQATAMWGGHEYLRETTGLTYAEYVHQGFGQLTVATFFTFVVIGLATRKAPQETASDRLWLRASLITLCVLTLAVVASALYRMSLYQEAYGYTVVRVFVDGFELWLGLLLVLMIVAVVRLNGSWLPRAALVTGALFFLGFAVMNPDGWVAARNIERFHETGKLDTHYLAGLSPDATPAIVDGLSEQQAACVLGGRAMTRVAEGDDVFSWSVGRTQARNAVEGLTVAPDPAFCSTFGTGYVPVAAPQGD</sequence>
<keyword evidence="16 24" id="KW-1133">Transmembrane helix</keyword>
<keyword evidence="17" id="KW-0902">Two-component regulatory system</keyword>
<evidence type="ECO:0000256" key="14">
    <source>
        <dbReference type="ARBA" id="ARBA00022842"/>
    </source>
</evidence>
<feature type="transmembrane region" description="Helical" evidence="24">
    <location>
        <begin position="21"/>
        <end position="38"/>
    </location>
</feature>
<evidence type="ECO:0000313" key="28">
    <source>
        <dbReference type="Proteomes" id="UP000237822"/>
    </source>
</evidence>
<keyword evidence="19" id="KW-0843">Virulence</keyword>
<keyword evidence="24" id="KW-0472">Membrane</keyword>
<evidence type="ECO:0000256" key="7">
    <source>
        <dbReference type="ARBA" id="ARBA00022553"/>
    </source>
</evidence>
<dbReference type="Pfam" id="PF00512">
    <property type="entry name" value="HisKA"/>
    <property type="match status" value="1"/>
</dbReference>
<dbReference type="PROSITE" id="PS50109">
    <property type="entry name" value="HIS_KIN"/>
    <property type="match status" value="1"/>
</dbReference>
<feature type="transmembrane region" description="Helical" evidence="24">
    <location>
        <begin position="441"/>
        <end position="459"/>
    </location>
</feature>
<evidence type="ECO:0000256" key="2">
    <source>
        <dbReference type="ARBA" id="ARBA00001936"/>
    </source>
</evidence>
<evidence type="ECO:0000259" key="26">
    <source>
        <dbReference type="PROSITE" id="PS50885"/>
    </source>
</evidence>
<feature type="transmembrane region" description="Helical" evidence="24">
    <location>
        <begin position="751"/>
        <end position="768"/>
    </location>
</feature>
<dbReference type="CDD" id="cd00082">
    <property type="entry name" value="HisKA"/>
    <property type="match status" value="1"/>
</dbReference>
<dbReference type="SMART" id="SM00304">
    <property type="entry name" value="HAMP"/>
    <property type="match status" value="1"/>
</dbReference>
<dbReference type="SMART" id="SM00388">
    <property type="entry name" value="HisKA"/>
    <property type="match status" value="1"/>
</dbReference>
<dbReference type="PANTHER" id="PTHR44936">
    <property type="entry name" value="SENSOR PROTEIN CREC"/>
    <property type="match status" value="1"/>
</dbReference>